<gene>
    <name evidence="1" type="ORF">ACFSF0_17960</name>
</gene>
<sequence length="167" mass="18021">MKLPGWLQRWLPVWRLDLSPTQIRLRDLRTQAEWSALPEIAIGATAGGHNQVLAVGADARAKLAAHLAKGAGATGEVVNPFAHPRSLFNDFQLTEQLIKFALHQFQGRSLFTAAPSVVVSLPPDPDGGYTQVEKRACSELVKAAGAREVRLCIVSATDQQMLASMAA</sequence>
<organism evidence="1 2">
    <name type="scientific">Ottowia flava</name>
    <dbReference type="NCBI Taxonomy" id="2675430"/>
    <lineage>
        <taxon>Bacteria</taxon>
        <taxon>Pseudomonadati</taxon>
        <taxon>Pseudomonadota</taxon>
        <taxon>Betaproteobacteria</taxon>
        <taxon>Burkholderiales</taxon>
        <taxon>Comamonadaceae</taxon>
        <taxon>Ottowia</taxon>
    </lineage>
</organism>
<protein>
    <submittedName>
        <fullName evidence="1">Rod shape-determining protein</fullName>
    </submittedName>
</protein>
<evidence type="ECO:0000313" key="2">
    <source>
        <dbReference type="Proteomes" id="UP001597304"/>
    </source>
</evidence>
<dbReference type="Proteomes" id="UP001597304">
    <property type="component" value="Unassembled WGS sequence"/>
</dbReference>
<dbReference type="Pfam" id="PF06723">
    <property type="entry name" value="MreB_Mbl"/>
    <property type="match status" value="1"/>
</dbReference>
<comment type="caution">
    <text evidence="1">The sequence shown here is derived from an EMBL/GenBank/DDBJ whole genome shotgun (WGS) entry which is preliminary data.</text>
</comment>
<dbReference type="EMBL" id="JBHUEJ010000044">
    <property type="protein sequence ID" value="MFD1712488.1"/>
    <property type="molecule type" value="Genomic_DNA"/>
</dbReference>
<dbReference type="RefSeq" id="WP_147913187.1">
    <property type="nucleotide sequence ID" value="NZ_JBHUEJ010000044.1"/>
</dbReference>
<name>A0ABW4KYA4_9BURK</name>
<keyword evidence="2" id="KW-1185">Reference proteome</keyword>
<proteinExistence type="predicted"/>
<reference evidence="2" key="1">
    <citation type="journal article" date="2019" name="Int. J. Syst. Evol. Microbiol.">
        <title>The Global Catalogue of Microorganisms (GCM) 10K type strain sequencing project: providing services to taxonomists for standard genome sequencing and annotation.</title>
        <authorList>
            <consortium name="The Broad Institute Genomics Platform"/>
            <consortium name="The Broad Institute Genome Sequencing Center for Infectious Disease"/>
            <person name="Wu L."/>
            <person name="Ma J."/>
        </authorList>
    </citation>
    <scope>NUCLEOTIDE SEQUENCE [LARGE SCALE GENOMIC DNA]</scope>
    <source>
        <strain evidence="2">LMG 29247</strain>
    </source>
</reference>
<dbReference type="InterPro" id="IPR056546">
    <property type="entry name" value="MreB_MamK-like"/>
</dbReference>
<dbReference type="Gene3D" id="3.30.420.40">
    <property type="match status" value="1"/>
</dbReference>
<evidence type="ECO:0000313" key="1">
    <source>
        <dbReference type="EMBL" id="MFD1712488.1"/>
    </source>
</evidence>
<accession>A0ABW4KYA4</accession>